<evidence type="ECO:0000313" key="2">
    <source>
        <dbReference type="Ensembl" id="ENSCMMP00000004980.1"/>
    </source>
</evidence>
<dbReference type="Proteomes" id="UP000694556">
    <property type="component" value="Chromosome 15"/>
</dbReference>
<protein>
    <submittedName>
        <fullName evidence="2">Uncharacterized protein</fullName>
    </submittedName>
</protein>
<dbReference type="Ensembl" id="ENSCMMT00000005535.1">
    <property type="protein sequence ID" value="ENSCMMP00000004980.1"/>
    <property type="gene ID" value="ENSCMMG00000003100.1"/>
</dbReference>
<accession>A0A8C3GF05</accession>
<organism evidence="2 3">
    <name type="scientific">Cairina moschata</name>
    <name type="common">Muscovy duck</name>
    <dbReference type="NCBI Taxonomy" id="8855"/>
    <lineage>
        <taxon>Eukaryota</taxon>
        <taxon>Metazoa</taxon>
        <taxon>Chordata</taxon>
        <taxon>Craniata</taxon>
        <taxon>Vertebrata</taxon>
        <taxon>Euteleostomi</taxon>
        <taxon>Archelosauria</taxon>
        <taxon>Archosauria</taxon>
        <taxon>Dinosauria</taxon>
        <taxon>Saurischia</taxon>
        <taxon>Theropoda</taxon>
        <taxon>Coelurosauria</taxon>
        <taxon>Aves</taxon>
        <taxon>Neognathae</taxon>
        <taxon>Galloanserae</taxon>
        <taxon>Anseriformes</taxon>
        <taxon>Anatidae</taxon>
        <taxon>Anatinae</taxon>
        <taxon>Cairina</taxon>
    </lineage>
</organism>
<proteinExistence type="predicted"/>
<dbReference type="AlphaFoldDB" id="A0A8C3GF05"/>
<reference evidence="2" key="1">
    <citation type="submission" date="2018-09" db="EMBL/GenBank/DDBJ databases">
        <title>Common duck and Muscovy duck high density SNP chip.</title>
        <authorList>
            <person name="Vignal A."/>
            <person name="Thebault N."/>
            <person name="Warren W.C."/>
        </authorList>
    </citation>
    <scope>NUCLEOTIDE SEQUENCE [LARGE SCALE GENOMIC DNA]</scope>
</reference>
<reference evidence="2" key="3">
    <citation type="submission" date="2025-09" db="UniProtKB">
        <authorList>
            <consortium name="Ensembl"/>
        </authorList>
    </citation>
    <scope>IDENTIFICATION</scope>
</reference>
<evidence type="ECO:0000256" key="1">
    <source>
        <dbReference type="SAM" id="MobiDB-lite"/>
    </source>
</evidence>
<name>A0A8C3GF05_CAIMO</name>
<reference evidence="2" key="2">
    <citation type="submission" date="2025-08" db="UniProtKB">
        <authorList>
            <consortium name="Ensembl"/>
        </authorList>
    </citation>
    <scope>IDENTIFICATION</scope>
</reference>
<feature type="region of interest" description="Disordered" evidence="1">
    <location>
        <begin position="1"/>
        <end position="51"/>
    </location>
</feature>
<sequence length="128" mass="14053">PRGTAGGREASVLPAPGCDGIPAGPSPSPSPSASSDAGLCSPGMSRGTRGLSPVCTLRWRSRADLHKKLFPHSVHSKGRSPVWKRRCWMRWELTVKLFPHSGFSPVWTRWCRVRAELTLKLFPQSLHS</sequence>
<evidence type="ECO:0000313" key="3">
    <source>
        <dbReference type="Proteomes" id="UP000694556"/>
    </source>
</evidence>
<keyword evidence="3" id="KW-1185">Reference proteome</keyword>